<dbReference type="Pfam" id="PF00266">
    <property type="entry name" value="Aminotran_5"/>
    <property type="match status" value="1"/>
</dbReference>
<dbReference type="InterPro" id="IPR015421">
    <property type="entry name" value="PyrdxlP-dep_Trfase_major"/>
</dbReference>
<comment type="similarity">
    <text evidence="2">Belongs to the class-V pyridoxal-phosphate-dependent aminotransferase family. NifS/IscS subfamily.</text>
</comment>
<evidence type="ECO:0000256" key="6">
    <source>
        <dbReference type="ARBA" id="ARBA00023014"/>
    </source>
</evidence>
<organism evidence="9 10">
    <name type="scientific">Amygdalobacter indicium</name>
    <dbReference type="NCBI Taxonomy" id="3029272"/>
    <lineage>
        <taxon>Bacteria</taxon>
        <taxon>Bacillati</taxon>
        <taxon>Bacillota</taxon>
        <taxon>Clostridia</taxon>
        <taxon>Eubacteriales</taxon>
        <taxon>Oscillospiraceae</taxon>
        <taxon>Amygdalobacter</taxon>
    </lineage>
</organism>
<keyword evidence="9" id="KW-0808">Transferase</keyword>
<keyword evidence="9" id="KW-0032">Aminotransferase</keyword>
<name>A0ABY8C3R0_9FIRM</name>
<protein>
    <submittedName>
        <fullName evidence="9">Aminotransferase class V-fold PLP-dependent enzyme</fullName>
    </submittedName>
</protein>
<keyword evidence="4" id="KW-0663">Pyridoxal phosphate</keyword>
<keyword evidence="3" id="KW-0479">Metal-binding</keyword>
<dbReference type="SUPFAM" id="SSF53383">
    <property type="entry name" value="PLP-dependent transferases"/>
    <property type="match status" value="1"/>
</dbReference>
<comment type="cofactor">
    <cofactor evidence="1 7">
        <name>pyridoxal 5'-phosphate</name>
        <dbReference type="ChEBI" id="CHEBI:597326"/>
    </cofactor>
</comment>
<sequence length="394" mass="43345">MSINKTNLYFDATASHPIPSDIWQTYCANLQKYYANPAAVYESGILAQKLITESLRDIASTFNVAPGQLLITSGATESINTVFYNFAKRRRKQQDILLIAQGEHAATVAAAKRLADDLQLELIYVPLTSSYLLDTDCLENLLQQYGERILALSNVSLSNETGTINDLMLISRLLKKYAPKALWHVDNVQGWGKIAWDFVQTAVDYVSMGGHKIGAPKGCGLMYIKEPKYFKPFIVGGGQQNNMRSGTENPPLVRAMADAALKNGNISRLNAKREYIQKLRDLLLQNISTLSYSIQGAAALRQYPGIVAISFPNIRGEVLLHSLEREGISVSTASSCHNLAAGKVAAQKAACFTEAVAQGHLRITINEEHQVDDILILAKAINKCVSFLAEINRK</sequence>
<accession>A0ABY8C3R0</accession>
<dbReference type="PANTHER" id="PTHR11601">
    <property type="entry name" value="CYSTEINE DESULFURYLASE FAMILY MEMBER"/>
    <property type="match status" value="1"/>
</dbReference>
<dbReference type="PIRSF" id="PIRSF005572">
    <property type="entry name" value="NifS"/>
    <property type="match status" value="1"/>
</dbReference>
<dbReference type="InterPro" id="IPR015422">
    <property type="entry name" value="PyrdxlP-dep_Trfase_small"/>
</dbReference>
<keyword evidence="6" id="KW-0411">Iron-sulfur</keyword>
<evidence type="ECO:0000256" key="4">
    <source>
        <dbReference type="ARBA" id="ARBA00022898"/>
    </source>
</evidence>
<dbReference type="InterPro" id="IPR000192">
    <property type="entry name" value="Aminotrans_V_dom"/>
</dbReference>
<evidence type="ECO:0000313" key="10">
    <source>
        <dbReference type="Proteomes" id="UP001220478"/>
    </source>
</evidence>
<feature type="domain" description="Aminotransferase class V" evidence="8">
    <location>
        <begin position="9"/>
        <end position="347"/>
    </location>
</feature>
<evidence type="ECO:0000256" key="7">
    <source>
        <dbReference type="RuleBase" id="RU004504"/>
    </source>
</evidence>
<proteinExistence type="inferred from homology"/>
<dbReference type="InterPro" id="IPR015424">
    <property type="entry name" value="PyrdxlP-dep_Trfase"/>
</dbReference>
<dbReference type="PANTHER" id="PTHR11601:SF50">
    <property type="entry name" value="CYSTEINE DESULFURASE ISCS 2-RELATED"/>
    <property type="match status" value="1"/>
</dbReference>
<dbReference type="RefSeq" id="WP_315571401.1">
    <property type="nucleotide sequence ID" value="NZ_CP118868.1"/>
</dbReference>
<evidence type="ECO:0000256" key="5">
    <source>
        <dbReference type="ARBA" id="ARBA00023004"/>
    </source>
</evidence>
<evidence type="ECO:0000259" key="8">
    <source>
        <dbReference type="Pfam" id="PF00266"/>
    </source>
</evidence>
<reference evidence="9 10" key="1">
    <citation type="submission" date="2023-02" db="EMBL/GenBank/DDBJ databases">
        <title>Novel Oscillospiraceae bacterial genomes.</title>
        <authorList>
            <person name="Srinivasan S."/>
            <person name="Austin M.N."/>
            <person name="Fiedler T.L."/>
            <person name="Strenk S.M."/>
            <person name="Agnew K.J."/>
            <person name="Nagana Gowda G.A."/>
            <person name="Raftery D."/>
            <person name="Beamer M.A."/>
            <person name="Achilles S.L."/>
            <person name="Wiesenfeld H.C."/>
            <person name="Fredricks D.N."/>
            <person name="Hillier S.L."/>
        </authorList>
    </citation>
    <scope>NUCLEOTIDE SEQUENCE [LARGE SCALE GENOMIC DNA]</scope>
    <source>
        <strain evidence="9 10">CHIC02 1186E3-8</strain>
    </source>
</reference>
<dbReference type="InterPro" id="IPR016454">
    <property type="entry name" value="Cysteine_dSase"/>
</dbReference>
<keyword evidence="5" id="KW-0408">Iron</keyword>
<keyword evidence="10" id="KW-1185">Reference proteome</keyword>
<evidence type="ECO:0000256" key="3">
    <source>
        <dbReference type="ARBA" id="ARBA00022723"/>
    </source>
</evidence>
<evidence type="ECO:0000313" key="9">
    <source>
        <dbReference type="EMBL" id="WEG35318.1"/>
    </source>
</evidence>
<dbReference type="Gene3D" id="3.90.1150.10">
    <property type="entry name" value="Aspartate Aminotransferase, domain 1"/>
    <property type="match status" value="1"/>
</dbReference>
<evidence type="ECO:0000256" key="2">
    <source>
        <dbReference type="ARBA" id="ARBA00006490"/>
    </source>
</evidence>
<dbReference type="Gene3D" id="3.40.640.10">
    <property type="entry name" value="Type I PLP-dependent aspartate aminotransferase-like (Major domain)"/>
    <property type="match status" value="1"/>
</dbReference>
<dbReference type="Proteomes" id="UP001220478">
    <property type="component" value="Chromosome"/>
</dbReference>
<gene>
    <name evidence="9" type="ORF">PYS61_05145</name>
</gene>
<dbReference type="GO" id="GO:0008483">
    <property type="term" value="F:transaminase activity"/>
    <property type="evidence" value="ECO:0007669"/>
    <property type="project" value="UniProtKB-KW"/>
</dbReference>
<dbReference type="InterPro" id="IPR020578">
    <property type="entry name" value="Aminotrans_V_PyrdxlP_BS"/>
</dbReference>
<dbReference type="EMBL" id="CP118868">
    <property type="protein sequence ID" value="WEG35318.1"/>
    <property type="molecule type" value="Genomic_DNA"/>
</dbReference>
<evidence type="ECO:0000256" key="1">
    <source>
        <dbReference type="ARBA" id="ARBA00001933"/>
    </source>
</evidence>
<dbReference type="PROSITE" id="PS00595">
    <property type="entry name" value="AA_TRANSFER_CLASS_5"/>
    <property type="match status" value="1"/>
</dbReference>